<gene>
    <name evidence="2" type="ORF">ZIOFF_024014</name>
</gene>
<dbReference type="Proteomes" id="UP000734854">
    <property type="component" value="Unassembled WGS sequence"/>
</dbReference>
<dbReference type="InterPro" id="IPR029054">
    <property type="entry name" value="dUTPase-like"/>
</dbReference>
<accession>A0A8J5LCS6</accession>
<dbReference type="EMBL" id="JACMSC010000007">
    <property type="protein sequence ID" value="KAG6513679.1"/>
    <property type="molecule type" value="Genomic_DNA"/>
</dbReference>
<proteinExistence type="predicted"/>
<sequence length="100" mass="11334">MPIIGIAEEYYAEHEDYDDKGKQITDNETRYSSQTEPHILVNKISQHAVLPQRQTTGFAGLDIAACHTVIIEPNGRELVHTGLRIESDWPPALVWHRTAK</sequence>
<dbReference type="Pfam" id="PF00692">
    <property type="entry name" value="dUTPase"/>
    <property type="match status" value="1"/>
</dbReference>
<dbReference type="AlphaFoldDB" id="A0A8J5LCS6"/>
<evidence type="ECO:0000259" key="1">
    <source>
        <dbReference type="Pfam" id="PF00692"/>
    </source>
</evidence>
<comment type="caution">
    <text evidence="2">The sequence shown here is derived from an EMBL/GenBank/DDBJ whole genome shotgun (WGS) entry which is preliminary data.</text>
</comment>
<organism evidence="2 3">
    <name type="scientific">Zingiber officinale</name>
    <name type="common">Ginger</name>
    <name type="synonym">Amomum zingiber</name>
    <dbReference type="NCBI Taxonomy" id="94328"/>
    <lineage>
        <taxon>Eukaryota</taxon>
        <taxon>Viridiplantae</taxon>
        <taxon>Streptophyta</taxon>
        <taxon>Embryophyta</taxon>
        <taxon>Tracheophyta</taxon>
        <taxon>Spermatophyta</taxon>
        <taxon>Magnoliopsida</taxon>
        <taxon>Liliopsida</taxon>
        <taxon>Zingiberales</taxon>
        <taxon>Zingiberaceae</taxon>
        <taxon>Zingiber</taxon>
    </lineage>
</organism>
<protein>
    <recommendedName>
        <fullName evidence="1">dUTPase-like domain-containing protein</fullName>
    </recommendedName>
</protein>
<keyword evidence="3" id="KW-1185">Reference proteome</keyword>
<name>A0A8J5LCS6_ZINOF</name>
<reference evidence="2 3" key="1">
    <citation type="submission" date="2020-08" db="EMBL/GenBank/DDBJ databases">
        <title>Plant Genome Project.</title>
        <authorList>
            <person name="Zhang R.-G."/>
        </authorList>
    </citation>
    <scope>NUCLEOTIDE SEQUENCE [LARGE SCALE GENOMIC DNA]</scope>
    <source>
        <tissue evidence="2">Rhizome</tissue>
    </source>
</reference>
<evidence type="ECO:0000313" key="3">
    <source>
        <dbReference type="Proteomes" id="UP000734854"/>
    </source>
</evidence>
<dbReference type="InterPro" id="IPR036157">
    <property type="entry name" value="dUTPase-like_sf"/>
</dbReference>
<dbReference type="SUPFAM" id="SSF51283">
    <property type="entry name" value="dUTPase-like"/>
    <property type="match status" value="1"/>
</dbReference>
<dbReference type="Gene3D" id="2.70.40.10">
    <property type="match status" value="1"/>
</dbReference>
<evidence type="ECO:0000313" key="2">
    <source>
        <dbReference type="EMBL" id="KAG6513679.1"/>
    </source>
</evidence>
<feature type="domain" description="dUTPase-like" evidence="1">
    <location>
        <begin position="48"/>
        <end position="86"/>
    </location>
</feature>